<dbReference type="RefSeq" id="WP_313977721.1">
    <property type="nucleotide sequence ID" value="NZ_JASJOS010000004.1"/>
</dbReference>
<dbReference type="Proteomes" id="UP001241110">
    <property type="component" value="Unassembled WGS sequence"/>
</dbReference>
<evidence type="ECO:0000313" key="1">
    <source>
        <dbReference type="EMBL" id="MDJ1480775.1"/>
    </source>
</evidence>
<proteinExistence type="predicted"/>
<name>A0AAE3QPD2_9BACT</name>
<dbReference type="AlphaFoldDB" id="A0AAE3QPD2"/>
<accession>A0AAE3QPD2</accession>
<protein>
    <submittedName>
        <fullName evidence="1">Uncharacterized protein</fullName>
    </submittedName>
</protein>
<organism evidence="1 2">
    <name type="scientific">Xanthocytophaga flava</name>
    <dbReference type="NCBI Taxonomy" id="3048013"/>
    <lineage>
        <taxon>Bacteria</taxon>
        <taxon>Pseudomonadati</taxon>
        <taxon>Bacteroidota</taxon>
        <taxon>Cytophagia</taxon>
        <taxon>Cytophagales</taxon>
        <taxon>Rhodocytophagaceae</taxon>
        <taxon>Xanthocytophaga</taxon>
    </lineage>
</organism>
<comment type="caution">
    <text evidence="1">The sequence shown here is derived from an EMBL/GenBank/DDBJ whole genome shotgun (WGS) entry which is preliminary data.</text>
</comment>
<reference evidence="1" key="1">
    <citation type="submission" date="2023-05" db="EMBL/GenBank/DDBJ databases">
        <authorList>
            <person name="Zhang X."/>
        </authorList>
    </citation>
    <scope>NUCLEOTIDE SEQUENCE</scope>
    <source>
        <strain evidence="1">YF14B1</strain>
    </source>
</reference>
<gene>
    <name evidence="1" type="ORF">QNI16_09805</name>
</gene>
<dbReference type="EMBL" id="JASJOS010000004">
    <property type="protein sequence ID" value="MDJ1480775.1"/>
    <property type="molecule type" value="Genomic_DNA"/>
</dbReference>
<sequence>MRKIVTALLLFSLLLQTFSRAGIYLSFKVNQDYIARVLCINKAKPQLNCNGKCYLAKKLKQAAEQEQKQVLLKTLELNLCCQELHAFNFARIPLIVNRKLVPFYLVKPTFSTLLNIFHPPRI</sequence>
<evidence type="ECO:0000313" key="2">
    <source>
        <dbReference type="Proteomes" id="UP001241110"/>
    </source>
</evidence>